<accession>A0AAV9WWD8</accession>
<gene>
    <name evidence="2" type="ORF">TWF694_004749</name>
</gene>
<dbReference type="PANTHER" id="PTHR34598">
    <property type="entry name" value="BLL6449 PROTEIN"/>
    <property type="match status" value="1"/>
</dbReference>
<dbReference type="InterPro" id="IPR044053">
    <property type="entry name" value="AsaB-like"/>
</dbReference>
<name>A0AAV9WWD8_9PEZI</name>
<comment type="caution">
    <text evidence="2">The sequence shown here is derived from an EMBL/GenBank/DDBJ whole genome shotgun (WGS) entry which is preliminary data.</text>
</comment>
<reference evidence="2 3" key="1">
    <citation type="submission" date="2019-10" db="EMBL/GenBank/DDBJ databases">
        <authorList>
            <person name="Palmer J.M."/>
        </authorList>
    </citation>
    <scope>NUCLEOTIDE SEQUENCE [LARGE SCALE GENOMIC DNA]</scope>
    <source>
        <strain evidence="2 3">TWF694</strain>
    </source>
</reference>
<evidence type="ECO:0000313" key="2">
    <source>
        <dbReference type="EMBL" id="KAK6527769.1"/>
    </source>
</evidence>
<dbReference type="AlphaFoldDB" id="A0AAV9WWD8"/>
<evidence type="ECO:0000313" key="3">
    <source>
        <dbReference type="Proteomes" id="UP001365542"/>
    </source>
</evidence>
<dbReference type="Proteomes" id="UP001365542">
    <property type="component" value="Unassembled WGS sequence"/>
</dbReference>
<organism evidence="2 3">
    <name type="scientific">Orbilia ellipsospora</name>
    <dbReference type="NCBI Taxonomy" id="2528407"/>
    <lineage>
        <taxon>Eukaryota</taxon>
        <taxon>Fungi</taxon>
        <taxon>Dikarya</taxon>
        <taxon>Ascomycota</taxon>
        <taxon>Pezizomycotina</taxon>
        <taxon>Orbiliomycetes</taxon>
        <taxon>Orbiliales</taxon>
        <taxon>Orbiliaceae</taxon>
        <taxon>Orbilia</taxon>
    </lineage>
</organism>
<protein>
    <submittedName>
        <fullName evidence="2">Uncharacterized protein</fullName>
    </submittedName>
</protein>
<sequence>MDTPQRTFGLRFLSREGIYEKEKPFIADQLPGLPPLYTNHVYEEHQVEIRDLRTEDFKPTLNKSGFVFTKAKIDVSDETFEEDATVYKDYYPQVENVLRKLFPEYQELVFMNYAIRERSPLFPVEIGAVVEDEQPSKEVHVDFSANGLHVFLEGTFRKNEHLRGRPFDQLK</sequence>
<evidence type="ECO:0000256" key="1">
    <source>
        <dbReference type="ARBA" id="ARBA00023604"/>
    </source>
</evidence>
<dbReference type="PANTHER" id="PTHR34598:SF3">
    <property type="entry name" value="OXIDOREDUCTASE AN1597"/>
    <property type="match status" value="1"/>
</dbReference>
<dbReference type="GO" id="GO:0016491">
    <property type="term" value="F:oxidoreductase activity"/>
    <property type="evidence" value="ECO:0007669"/>
    <property type="project" value="InterPro"/>
</dbReference>
<dbReference type="EMBL" id="JAVHJO010000015">
    <property type="protein sequence ID" value="KAK6527769.1"/>
    <property type="molecule type" value="Genomic_DNA"/>
</dbReference>
<keyword evidence="3" id="KW-1185">Reference proteome</keyword>
<comment type="similarity">
    <text evidence="1">Belongs to the asaB hydroxylase/desaturase family.</text>
</comment>
<proteinExistence type="inferred from homology"/>